<keyword evidence="1" id="KW-0175">Coiled coil</keyword>
<proteinExistence type="predicted"/>
<evidence type="ECO:0000313" key="2">
    <source>
        <dbReference type="EMBL" id="MDR7329885.1"/>
    </source>
</evidence>
<reference evidence="2" key="1">
    <citation type="submission" date="2023-07" db="EMBL/GenBank/DDBJ databases">
        <title>Sequencing the genomes of 1000 actinobacteria strains.</title>
        <authorList>
            <person name="Klenk H.-P."/>
        </authorList>
    </citation>
    <scope>NUCLEOTIDE SEQUENCE</scope>
    <source>
        <strain evidence="2">DSM 107476</strain>
    </source>
</reference>
<gene>
    <name evidence="2" type="ORF">J2S39_001561</name>
</gene>
<protein>
    <submittedName>
        <fullName evidence="2">ABC-type antimicrobial peptide transport system permease subunit</fullName>
    </submittedName>
</protein>
<name>A0ABU1ZYP7_9CORY</name>
<dbReference type="EMBL" id="JAVDXZ010000001">
    <property type="protein sequence ID" value="MDR7329885.1"/>
    <property type="molecule type" value="Genomic_DNA"/>
</dbReference>
<accession>A0ABU1ZYP7</accession>
<dbReference type="RefSeq" id="WP_290195073.1">
    <property type="nucleotide sequence ID" value="NZ_CP047654.1"/>
</dbReference>
<sequence>MHTEIDFSFLPSGTRVFSPGSSIASVSAPRRIVIASDNSDMVLAMATEWLEIAGSAVEILWNPVSNPDFAYSMIGLSETASYSAFWKSNLTAHLAVANAESILTVSSASRLTPATARLLEDAANENVSIPPKTFKQLVWRYSYLLDQIETLSNQVETLRKKLDQSSKDAVAREVLSSKQAEIGKLTSVNQTLVNQLDEINGKMSELDARYARLAESKLGSLTLKYWAFRKRNK</sequence>
<keyword evidence="3" id="KW-1185">Reference proteome</keyword>
<dbReference type="Proteomes" id="UP001180840">
    <property type="component" value="Unassembled WGS sequence"/>
</dbReference>
<comment type="caution">
    <text evidence="2">The sequence shown here is derived from an EMBL/GenBank/DDBJ whole genome shotgun (WGS) entry which is preliminary data.</text>
</comment>
<evidence type="ECO:0000256" key="1">
    <source>
        <dbReference type="SAM" id="Coils"/>
    </source>
</evidence>
<evidence type="ECO:0000313" key="3">
    <source>
        <dbReference type="Proteomes" id="UP001180840"/>
    </source>
</evidence>
<feature type="coiled-coil region" evidence="1">
    <location>
        <begin position="141"/>
        <end position="216"/>
    </location>
</feature>
<organism evidence="2 3">
    <name type="scientific">Corynebacterium guangdongense</name>
    <dbReference type="NCBI Taxonomy" id="1783348"/>
    <lineage>
        <taxon>Bacteria</taxon>
        <taxon>Bacillati</taxon>
        <taxon>Actinomycetota</taxon>
        <taxon>Actinomycetes</taxon>
        <taxon>Mycobacteriales</taxon>
        <taxon>Corynebacteriaceae</taxon>
        <taxon>Corynebacterium</taxon>
    </lineage>
</organism>